<dbReference type="STRING" id="314608.KT99_15642"/>
<keyword evidence="5 10" id="KW-0145">Chemotaxis</keyword>
<evidence type="ECO:0000313" key="13">
    <source>
        <dbReference type="Proteomes" id="UP000005839"/>
    </source>
</evidence>
<evidence type="ECO:0000256" key="8">
    <source>
        <dbReference type="ARBA" id="ARBA00022912"/>
    </source>
</evidence>
<keyword evidence="13" id="KW-1185">Reference proteome</keyword>
<comment type="function">
    <text evidence="10">Plays an important role in bacterial chemotaxis signal transduction pathway by accelerating the dephosphorylation of phosphorylated CheY (CheY-P).</text>
</comment>
<evidence type="ECO:0000256" key="2">
    <source>
        <dbReference type="ARBA" id="ARBA00005908"/>
    </source>
</evidence>
<dbReference type="SUPFAM" id="SSF75708">
    <property type="entry name" value="Chemotaxis phosphatase CheZ"/>
    <property type="match status" value="1"/>
</dbReference>
<evidence type="ECO:0000256" key="4">
    <source>
        <dbReference type="ARBA" id="ARBA00022490"/>
    </source>
</evidence>
<name>A9DA02_9GAMM</name>
<comment type="similarity">
    <text evidence="2 10">Belongs to the CheZ family.</text>
</comment>
<evidence type="ECO:0000256" key="9">
    <source>
        <dbReference type="ARBA" id="ARBA00029599"/>
    </source>
</evidence>
<keyword evidence="4 10" id="KW-0963">Cytoplasm</keyword>
<evidence type="ECO:0000256" key="3">
    <source>
        <dbReference type="ARBA" id="ARBA00018484"/>
    </source>
</evidence>
<dbReference type="PANTHER" id="PTHR43693">
    <property type="entry name" value="PROTEIN PHOSPHATASE CHEZ"/>
    <property type="match status" value="1"/>
</dbReference>
<dbReference type="GO" id="GO:0006935">
    <property type="term" value="P:chemotaxis"/>
    <property type="evidence" value="ECO:0007669"/>
    <property type="project" value="UniProtKB-KW"/>
</dbReference>
<dbReference type="GO" id="GO:0097588">
    <property type="term" value="P:archaeal or bacterial-type flagellum-dependent cell motility"/>
    <property type="evidence" value="ECO:0007669"/>
    <property type="project" value="UniProtKB-KW"/>
</dbReference>
<dbReference type="AlphaFoldDB" id="A9DA02"/>
<dbReference type="GO" id="GO:0004721">
    <property type="term" value="F:phosphoprotein phosphatase activity"/>
    <property type="evidence" value="ECO:0007669"/>
    <property type="project" value="UniProtKB-KW"/>
</dbReference>
<dbReference type="Gene3D" id="1.10.287.500">
    <property type="entry name" value="Helix hairpin bin"/>
    <property type="match status" value="1"/>
</dbReference>
<gene>
    <name evidence="12" type="ORF">KT99_15642</name>
</gene>
<protein>
    <recommendedName>
        <fullName evidence="3 10">Protein phosphatase CheZ</fullName>
        <ecNumber evidence="10">3.1.3.-</ecNumber>
    </recommendedName>
    <alternativeName>
        <fullName evidence="9 10">Chemotaxis protein CheZ</fullName>
    </alternativeName>
</protein>
<feature type="site" description="Enhances dephosphorylation of CheY-P" evidence="11">
    <location>
        <position position="185"/>
    </location>
</feature>
<dbReference type="GO" id="GO:0005737">
    <property type="term" value="C:cytoplasm"/>
    <property type="evidence" value="ECO:0007669"/>
    <property type="project" value="UniProtKB-SubCell"/>
</dbReference>
<dbReference type="Proteomes" id="UP000005839">
    <property type="component" value="Unassembled WGS sequence"/>
</dbReference>
<comment type="subcellular location">
    <subcellularLocation>
        <location evidence="1 10">Cytoplasm</location>
    </subcellularLocation>
</comment>
<evidence type="ECO:0000256" key="11">
    <source>
        <dbReference type="PIRSR" id="PIRSR002884-1"/>
    </source>
</evidence>
<evidence type="ECO:0000256" key="6">
    <source>
        <dbReference type="ARBA" id="ARBA00022779"/>
    </source>
</evidence>
<dbReference type="GO" id="GO:0050920">
    <property type="term" value="P:regulation of chemotaxis"/>
    <property type="evidence" value="ECO:0007669"/>
    <property type="project" value="InterPro"/>
</dbReference>
<sequence length="255" mass="28580">MNDSANQGSDMQVKTSGLISLEQANKLVDLLTQGEQLLADDLIRDIAMPIQKELFDEVGRLTRQLHSAIVSFQVDDRLVELANKEIPDAKQRLNYVIDMTEQAANKTMDAVEECLPLASALTTNIQAVKPAWNRLMKREIELSEFKTLCHDVQQFIDRSELDSIRLKELLNQILLAQDFQDLTGQMIKRVIDLVREVENNLVSMLTVFGEQAVGENPTIIDSSVEAEGPIINAEQRDDIVTGQDEVDDLLSSLGF</sequence>
<keyword evidence="6 10" id="KW-0283">Flagellar rotation</keyword>
<keyword evidence="8 10" id="KW-0904">Protein phosphatase</keyword>
<comment type="caution">
    <text evidence="12">The sequence shown here is derived from an EMBL/GenBank/DDBJ whole genome shotgun (WGS) entry which is preliminary data.</text>
</comment>
<dbReference type="PIRSF" id="PIRSF002884">
    <property type="entry name" value="CheZ"/>
    <property type="match status" value="1"/>
</dbReference>
<dbReference type="EMBL" id="ABIC01000017">
    <property type="protein sequence ID" value="EDQ00674.1"/>
    <property type="molecule type" value="Genomic_DNA"/>
</dbReference>
<evidence type="ECO:0000256" key="10">
    <source>
        <dbReference type="PIRNR" id="PIRNR002884"/>
    </source>
</evidence>
<accession>A9DA02</accession>
<dbReference type="InterPro" id="IPR007439">
    <property type="entry name" value="Chemotax_Pase_CheZ"/>
</dbReference>
<comment type="subunit">
    <text evidence="10">Homodimer.</text>
</comment>
<reference evidence="12 13" key="1">
    <citation type="submission" date="2007-10" db="EMBL/GenBank/DDBJ databases">
        <authorList>
            <person name="Yayanos A."/>
            <person name="Ferriera S."/>
            <person name="Johnson J."/>
            <person name="Kravitz S."/>
            <person name="Halpern A."/>
            <person name="Remington K."/>
            <person name="Beeson K."/>
            <person name="Tran B."/>
            <person name="Rogers Y.-H."/>
            <person name="Friedman R."/>
            <person name="Venter J.C."/>
        </authorList>
    </citation>
    <scope>NUCLEOTIDE SEQUENCE [LARGE SCALE GENOMIC DNA]</scope>
    <source>
        <strain evidence="12 13">KT99</strain>
    </source>
</reference>
<evidence type="ECO:0000313" key="12">
    <source>
        <dbReference type="EMBL" id="EDQ00674.1"/>
    </source>
</evidence>
<dbReference type="InterPro" id="IPR050992">
    <property type="entry name" value="CheZ_family_phosphatases"/>
</dbReference>
<dbReference type="PANTHER" id="PTHR43693:SF1">
    <property type="entry name" value="PROTEIN PHOSPHATASE CHEZ"/>
    <property type="match status" value="1"/>
</dbReference>
<dbReference type="Pfam" id="PF04344">
    <property type="entry name" value="CheZ"/>
    <property type="match status" value="1"/>
</dbReference>
<keyword evidence="7 10" id="KW-0378">Hydrolase</keyword>
<evidence type="ECO:0000256" key="7">
    <source>
        <dbReference type="ARBA" id="ARBA00022801"/>
    </source>
</evidence>
<proteinExistence type="inferred from homology"/>
<dbReference type="GO" id="GO:0009288">
    <property type="term" value="C:bacterial-type flagellum"/>
    <property type="evidence" value="ECO:0007669"/>
    <property type="project" value="InterPro"/>
</dbReference>
<evidence type="ECO:0000256" key="5">
    <source>
        <dbReference type="ARBA" id="ARBA00022500"/>
    </source>
</evidence>
<dbReference type="EC" id="3.1.3.-" evidence="10"/>
<evidence type="ECO:0000256" key="1">
    <source>
        <dbReference type="ARBA" id="ARBA00004496"/>
    </source>
</evidence>
<organism evidence="12 13">
    <name type="scientific">Shewanella benthica KT99</name>
    <dbReference type="NCBI Taxonomy" id="314608"/>
    <lineage>
        <taxon>Bacteria</taxon>
        <taxon>Pseudomonadati</taxon>
        <taxon>Pseudomonadota</taxon>
        <taxon>Gammaproteobacteria</taxon>
        <taxon>Alteromonadales</taxon>
        <taxon>Shewanellaceae</taxon>
        <taxon>Shewanella</taxon>
    </lineage>
</organism>